<evidence type="ECO:0000313" key="3">
    <source>
        <dbReference type="Proteomes" id="UP001211907"/>
    </source>
</evidence>
<comment type="caution">
    <text evidence="2">The sequence shown here is derived from an EMBL/GenBank/DDBJ whole genome shotgun (WGS) entry which is preliminary data.</text>
</comment>
<evidence type="ECO:0000313" key="2">
    <source>
        <dbReference type="EMBL" id="KAJ3111236.1"/>
    </source>
</evidence>
<gene>
    <name evidence="2" type="primary">SEN1_2</name>
    <name evidence="2" type="ORF">HK100_002760</name>
</gene>
<keyword evidence="2" id="KW-0347">Helicase</keyword>
<evidence type="ECO:0000256" key="1">
    <source>
        <dbReference type="SAM" id="MobiDB-lite"/>
    </source>
</evidence>
<dbReference type="AlphaFoldDB" id="A0AAD5SVC7"/>
<feature type="non-terminal residue" evidence="2">
    <location>
        <position position="1"/>
    </location>
</feature>
<accession>A0AAD5SVC7</accession>
<keyword evidence="2" id="KW-0547">Nucleotide-binding</keyword>
<reference evidence="2" key="1">
    <citation type="submission" date="2020-05" db="EMBL/GenBank/DDBJ databases">
        <title>Phylogenomic resolution of chytrid fungi.</title>
        <authorList>
            <person name="Stajich J.E."/>
            <person name="Amses K."/>
            <person name="Simmons R."/>
            <person name="Seto K."/>
            <person name="Myers J."/>
            <person name="Bonds A."/>
            <person name="Quandt C.A."/>
            <person name="Barry K."/>
            <person name="Liu P."/>
            <person name="Grigoriev I."/>
            <person name="Longcore J.E."/>
            <person name="James T.Y."/>
        </authorList>
    </citation>
    <scope>NUCLEOTIDE SEQUENCE</scope>
    <source>
        <strain evidence="2">JEL0513</strain>
    </source>
</reference>
<sequence length="1196" mass="133472">MLSQKDTETTSSQRNNNGSDTITTKTRYVNIANTTDTNTPTAENAVATGTITTQHLKLSRGLMSTSINGGSNSYSNGNGTIEIGTGNSGGTASMINEWHPFHGPDSETAEAKAAVRVQLGGDDSGDDSSLNESSRGLVAAEGKLFTAMMACSNCAALYHDAKVRLTDAEVWRRVHERDCRLLCVALDDLAPLEKDRPAFRRAFNPIAEIVFRFPSYLESRDVDARFVHGLVLSQKDKVLKLRRGTSLVPGTLLLAAHAHSGARSWALAALLRTDAAHFADDNHVRNVLAPVLKAIVTRLVSLSSSSSTTSITQFNLASDPQNLWPCIAGVLACCSADGIAAILDLLPFFDDFVCDTLLSFAPENDLLSPFQYILLCFSRIRESCSFASPRATASTDNIAAATTSFDKASKLWFAIFASPWFQMIVKTSLWLNESHTLNLSDSWNACFAWIPSLFTSIFEAKQITEQAETMSQRDSQSDSKVAVVSNITENLLMGLVNDHYSWTDHAKQEFSQTALLPILEKRDAFFFSKETIDKICASCLAAAGGLAPADSSNNMYVLQHVVMQALTSDIDSLEQSFQDIYRDCAGYDETNASSTLLHTEIWRSLALFHHSQHHDNNSSNNQLRHRQSTLSLSSVLFNHVFKLFGRIYLLDHIKLPASLEEALTDDQRGYVQSYGTGLSLIWFVVQHGLSLAISNSSTAVDAGGLGRTANSNFSVADMLYCLVCRSDDISSLASQILLNMANTSKYTEMIDWVLKDNEQEKIETIINILNMFRDLCSMGQGPPLLGCAERIQILMKHVNHLVFISDESYRFNNQKPDLWIKSWPFVSSILSSSVKWAKEDLSIKRDIKVIIVQTLEIIKQLLANSNVLTSDELCASARAPFMNVIWSIFQWYRVLDDKIREEAVDVSVMYLRVADSLKYVLDEALVESVMHYTDGSLKSRLSESQKKTLEMWVMKMFEKQDAKRAKAKVAIDAVALESATVMKEFKVDTRETAVGQRRKIVDNDVESSKPAKFLKTDPAKVSNEPAKKATIPLAQAPKVAFKKLQPAQGFLSKLQMLRQEHFNQQRRLELNRERVRTTATILSRADSSDSETEISRKPIATSIKMLDDGMVIELDAHKKLLAQNKKPLAPMPKKKVQTRLRNLNELMKIFLKWRIEDTGEKPADFPFDLYRIPDRFESNDDYANVFEPLLILECWE</sequence>
<organism evidence="2 3">
    <name type="scientific">Physocladia obscura</name>
    <dbReference type="NCBI Taxonomy" id="109957"/>
    <lineage>
        <taxon>Eukaryota</taxon>
        <taxon>Fungi</taxon>
        <taxon>Fungi incertae sedis</taxon>
        <taxon>Chytridiomycota</taxon>
        <taxon>Chytridiomycota incertae sedis</taxon>
        <taxon>Chytridiomycetes</taxon>
        <taxon>Chytridiales</taxon>
        <taxon>Chytriomycetaceae</taxon>
        <taxon>Physocladia</taxon>
    </lineage>
</organism>
<keyword evidence="3" id="KW-1185">Reference proteome</keyword>
<feature type="compositionally biased region" description="Polar residues" evidence="1">
    <location>
        <begin position="9"/>
        <end position="26"/>
    </location>
</feature>
<name>A0AAD5SVC7_9FUNG</name>
<dbReference type="EMBL" id="JADGJH010001652">
    <property type="protein sequence ID" value="KAJ3111236.1"/>
    <property type="molecule type" value="Genomic_DNA"/>
</dbReference>
<feature type="region of interest" description="Disordered" evidence="1">
    <location>
        <begin position="1"/>
        <end position="26"/>
    </location>
</feature>
<protein>
    <submittedName>
        <fullName evidence="2">DEAD-box type RNA helicase</fullName>
    </submittedName>
</protein>
<dbReference type="GO" id="GO:0004386">
    <property type="term" value="F:helicase activity"/>
    <property type="evidence" value="ECO:0007669"/>
    <property type="project" value="UniProtKB-KW"/>
</dbReference>
<proteinExistence type="predicted"/>
<dbReference type="Proteomes" id="UP001211907">
    <property type="component" value="Unassembled WGS sequence"/>
</dbReference>
<keyword evidence="2" id="KW-0067">ATP-binding</keyword>
<keyword evidence="2" id="KW-0378">Hydrolase</keyword>